<protein>
    <recommendedName>
        <fullName evidence="4">M50 family peptidase</fullName>
    </recommendedName>
</protein>
<keyword evidence="3" id="KW-1185">Reference proteome</keyword>
<dbReference type="InParanoid" id="A0A2T0GZ03"/>
<feature type="transmembrane region" description="Helical" evidence="1">
    <location>
        <begin position="134"/>
        <end position="151"/>
    </location>
</feature>
<keyword evidence="1" id="KW-0472">Membrane</keyword>
<keyword evidence="1" id="KW-0812">Transmembrane</keyword>
<name>A0A2T0GZ03_ACTMO</name>
<evidence type="ECO:0008006" key="4">
    <source>
        <dbReference type="Google" id="ProtNLM"/>
    </source>
</evidence>
<feature type="transmembrane region" description="Helical" evidence="1">
    <location>
        <begin position="201"/>
        <end position="227"/>
    </location>
</feature>
<dbReference type="AlphaFoldDB" id="A0A2T0GZ03"/>
<dbReference type="InterPro" id="IPR049500">
    <property type="entry name" value="Peptidase_M50B-like"/>
</dbReference>
<evidence type="ECO:0000313" key="3">
    <source>
        <dbReference type="Proteomes" id="UP000239352"/>
    </source>
</evidence>
<organism evidence="2 3">
    <name type="scientific">Actinopolyspora mortivallis</name>
    <dbReference type="NCBI Taxonomy" id="33906"/>
    <lineage>
        <taxon>Bacteria</taxon>
        <taxon>Bacillati</taxon>
        <taxon>Actinomycetota</taxon>
        <taxon>Actinomycetes</taxon>
        <taxon>Actinopolysporales</taxon>
        <taxon>Actinopolysporaceae</taxon>
        <taxon>Actinopolyspora</taxon>
    </lineage>
</organism>
<dbReference type="Proteomes" id="UP000239352">
    <property type="component" value="Unassembled WGS sequence"/>
</dbReference>
<sequence>MDELGRDLSSLVDSVPAPMVGLLALVLVGYRGSWRVLRNVVTIAHEGGHAGVALLSGRKLNGIRLHSDTSGLTVSTGPAHGPGMVLTLFAGYPTVSLLGLSASGLVSRGHPETLLWAAVASLALLLVALRNLYGVLAVVVTGGVLAALAWWGDAGIRLVCAELLSWLLLLGGVRPLFELARKRRRGRAANSDADQLARLTGVAGGVWLLVWFVITVGMLLLGAGWLLEPSPLAWGRLF</sequence>
<dbReference type="RefSeq" id="WP_106112784.1">
    <property type="nucleotide sequence ID" value="NZ_PVSR01000004.1"/>
</dbReference>
<evidence type="ECO:0000256" key="1">
    <source>
        <dbReference type="SAM" id="Phobius"/>
    </source>
</evidence>
<feature type="transmembrane region" description="Helical" evidence="1">
    <location>
        <begin position="12"/>
        <end position="30"/>
    </location>
</feature>
<dbReference type="EMBL" id="PVSR01000004">
    <property type="protein sequence ID" value="PRW64334.1"/>
    <property type="molecule type" value="Genomic_DNA"/>
</dbReference>
<dbReference type="Pfam" id="PF13398">
    <property type="entry name" value="Peptidase_M50B"/>
    <property type="match status" value="1"/>
</dbReference>
<reference evidence="2 3" key="1">
    <citation type="submission" date="2018-03" db="EMBL/GenBank/DDBJ databases">
        <title>Actinopolyspora mortivallis from Sahara, screening for active biomolecules.</title>
        <authorList>
            <person name="Selama O."/>
            <person name="Wellington E.M.H."/>
            <person name="Hacene H."/>
        </authorList>
    </citation>
    <scope>NUCLEOTIDE SEQUENCE [LARGE SCALE GENOMIC DNA]</scope>
    <source>
        <strain evidence="2 3">M5A</strain>
    </source>
</reference>
<proteinExistence type="predicted"/>
<accession>A0A2T0GZ03</accession>
<feature type="transmembrane region" description="Helical" evidence="1">
    <location>
        <begin position="163"/>
        <end position="180"/>
    </location>
</feature>
<dbReference type="STRING" id="1050202.GCA_000384035_02057"/>
<gene>
    <name evidence="2" type="ORF">CEP50_05200</name>
</gene>
<keyword evidence="1" id="KW-1133">Transmembrane helix</keyword>
<comment type="caution">
    <text evidence="2">The sequence shown here is derived from an EMBL/GenBank/DDBJ whole genome shotgun (WGS) entry which is preliminary data.</text>
</comment>
<evidence type="ECO:0000313" key="2">
    <source>
        <dbReference type="EMBL" id="PRW64334.1"/>
    </source>
</evidence>